<evidence type="ECO:0000256" key="1">
    <source>
        <dbReference type="SAM" id="MobiDB-lite"/>
    </source>
</evidence>
<dbReference type="InterPro" id="IPR025194">
    <property type="entry name" value="RodZ-like_C"/>
</dbReference>
<dbReference type="InterPro" id="IPR050400">
    <property type="entry name" value="Bact_Cytoskel_RodZ"/>
</dbReference>
<dbReference type="PANTHER" id="PTHR34475">
    <property type="match status" value="1"/>
</dbReference>
<comment type="caution">
    <text evidence="4">The sequence shown here is derived from an EMBL/GenBank/DDBJ whole genome shotgun (WGS) entry which is preliminary data.</text>
</comment>
<dbReference type="Pfam" id="PF13413">
    <property type="entry name" value="HTH_25"/>
    <property type="match status" value="1"/>
</dbReference>
<dbReference type="Pfam" id="PF13464">
    <property type="entry name" value="RodZ_C"/>
    <property type="match status" value="1"/>
</dbReference>
<feature type="domain" description="Cytoskeleton protein RodZ-like C-terminal" evidence="3">
    <location>
        <begin position="209"/>
        <end position="272"/>
    </location>
</feature>
<dbReference type="PANTHER" id="PTHR34475:SF1">
    <property type="entry name" value="CYTOSKELETON PROTEIN RODZ"/>
    <property type="match status" value="1"/>
</dbReference>
<accession>A0A7C1F439</accession>
<gene>
    <name evidence="4" type="ORF">ENQ35_04055</name>
</gene>
<dbReference type="AlphaFoldDB" id="A0A7C1F439"/>
<sequence length="280" mass="30542">MGIGEKLLQARKAKGLTIAAAEEATRIRAKFLEALEREEFSVLPGRVYAKAFLRTYARYLGLDDKVLAQEFDQLYPPLGVETPEEERRVRAARPVFTFNWKRYQNVLLVVVVLGLLFLFNTFYGALLYGPGERVVVSESKAPSVASTPAGEKKGGAEPQAASPTLPEKEVLDKLAGTNEQVAAGQPGDKGARPPGERVAGINIKLRVTRDRCWMRVITDGTVAFEGEVWAGEVRTFAAKDRLTLRLGNAGVVAVSYNGQELGYLGAIGQVVTRDFSVNQG</sequence>
<evidence type="ECO:0000313" key="4">
    <source>
        <dbReference type="EMBL" id="HDW51885.1"/>
    </source>
</evidence>
<evidence type="ECO:0000259" key="3">
    <source>
        <dbReference type="Pfam" id="PF13464"/>
    </source>
</evidence>
<proteinExistence type="predicted"/>
<dbReference type="InterPro" id="IPR010982">
    <property type="entry name" value="Lambda_DNA-bd_dom_sf"/>
</dbReference>
<dbReference type="GO" id="GO:0003677">
    <property type="term" value="F:DNA binding"/>
    <property type="evidence" value="ECO:0007669"/>
    <property type="project" value="InterPro"/>
</dbReference>
<dbReference type="EMBL" id="DSMV01000249">
    <property type="protein sequence ID" value="HDW51885.1"/>
    <property type="molecule type" value="Genomic_DNA"/>
</dbReference>
<keyword evidence="2" id="KW-0472">Membrane</keyword>
<name>A0A7C1F439_9THEO</name>
<feature type="transmembrane region" description="Helical" evidence="2">
    <location>
        <begin position="106"/>
        <end position="128"/>
    </location>
</feature>
<keyword evidence="2" id="KW-1133">Transmembrane helix</keyword>
<dbReference type="Gene3D" id="1.10.260.40">
    <property type="entry name" value="lambda repressor-like DNA-binding domains"/>
    <property type="match status" value="1"/>
</dbReference>
<keyword evidence="2" id="KW-0812">Transmembrane</keyword>
<organism evidence="4">
    <name type="scientific">Ammonifex degensii</name>
    <dbReference type="NCBI Taxonomy" id="42838"/>
    <lineage>
        <taxon>Bacteria</taxon>
        <taxon>Bacillati</taxon>
        <taxon>Bacillota</taxon>
        <taxon>Clostridia</taxon>
        <taxon>Thermoanaerobacterales</taxon>
        <taxon>Thermoanaerobacteraceae</taxon>
        <taxon>Ammonifex</taxon>
    </lineage>
</organism>
<protein>
    <submittedName>
        <fullName evidence="4">Helix-turn-helix domain-containing protein</fullName>
    </submittedName>
</protein>
<feature type="region of interest" description="Disordered" evidence="1">
    <location>
        <begin position="144"/>
        <end position="166"/>
    </location>
</feature>
<evidence type="ECO:0000256" key="2">
    <source>
        <dbReference type="SAM" id="Phobius"/>
    </source>
</evidence>
<reference evidence="4" key="1">
    <citation type="journal article" date="2020" name="mSystems">
        <title>Genome- and Community-Level Interaction Insights into Carbon Utilization and Element Cycling Functions of Hydrothermarchaeota in Hydrothermal Sediment.</title>
        <authorList>
            <person name="Zhou Z."/>
            <person name="Liu Y."/>
            <person name="Xu W."/>
            <person name="Pan J."/>
            <person name="Luo Z.H."/>
            <person name="Li M."/>
        </authorList>
    </citation>
    <scope>NUCLEOTIDE SEQUENCE [LARGE SCALE GENOMIC DNA]</scope>
    <source>
        <strain evidence="4">SpSt-301</strain>
    </source>
</reference>